<accession>A0A0L0T4K7</accession>
<gene>
    <name evidence="4" type="ORF">AMAG_20012</name>
</gene>
<evidence type="ECO:0000256" key="2">
    <source>
        <dbReference type="SAM" id="MobiDB-lite"/>
    </source>
</evidence>
<feature type="compositionally biased region" description="Pro residues" evidence="2">
    <location>
        <begin position="65"/>
        <end position="75"/>
    </location>
</feature>
<dbReference type="InterPro" id="IPR036028">
    <property type="entry name" value="SH3-like_dom_sf"/>
</dbReference>
<feature type="compositionally biased region" description="Pro residues" evidence="2">
    <location>
        <begin position="30"/>
        <end position="46"/>
    </location>
</feature>
<organism evidence="4 5">
    <name type="scientific">Allomyces macrogynus (strain ATCC 38327)</name>
    <name type="common">Allomyces javanicus var. macrogynus</name>
    <dbReference type="NCBI Taxonomy" id="578462"/>
    <lineage>
        <taxon>Eukaryota</taxon>
        <taxon>Fungi</taxon>
        <taxon>Fungi incertae sedis</taxon>
        <taxon>Blastocladiomycota</taxon>
        <taxon>Blastocladiomycetes</taxon>
        <taxon>Blastocladiales</taxon>
        <taxon>Blastocladiaceae</taxon>
        <taxon>Allomyces</taxon>
    </lineage>
</organism>
<proteinExistence type="predicted"/>
<evidence type="ECO:0000256" key="1">
    <source>
        <dbReference type="ARBA" id="ARBA00022443"/>
    </source>
</evidence>
<sequence>MPPGSPGEFGSGKHAEALDHGQYFDDRYGAPPPPPPQGNGYPPSPAGGPGGYGNDYYGQGNSPAGPMPAPLPPNSPMNNNANASRSRETWAAVAPRQSVRPRSMMPHSVPRARPVVLSYAPRLEDELDLHRGDMVTLWEDNGDGYGYGQVADGREGMQQPQPSYGGGGGYGGGNAGYGNGNAGNGRW</sequence>
<dbReference type="EMBL" id="GG745361">
    <property type="protein sequence ID" value="KNE69646.1"/>
    <property type="molecule type" value="Genomic_DNA"/>
</dbReference>
<dbReference type="CDD" id="cd00174">
    <property type="entry name" value="SH3"/>
    <property type="match status" value="1"/>
</dbReference>
<feature type="domain" description="SH3" evidence="3">
    <location>
        <begin position="116"/>
        <end position="156"/>
    </location>
</feature>
<feature type="compositionally biased region" description="Gly residues" evidence="2">
    <location>
        <begin position="164"/>
        <end position="187"/>
    </location>
</feature>
<feature type="region of interest" description="Disordered" evidence="2">
    <location>
        <begin position="149"/>
        <end position="187"/>
    </location>
</feature>
<reference evidence="4 5" key="1">
    <citation type="submission" date="2009-11" db="EMBL/GenBank/DDBJ databases">
        <title>Annotation of Allomyces macrogynus ATCC 38327.</title>
        <authorList>
            <consortium name="The Broad Institute Genome Sequencing Platform"/>
            <person name="Russ C."/>
            <person name="Cuomo C."/>
            <person name="Burger G."/>
            <person name="Gray M.W."/>
            <person name="Holland P.W.H."/>
            <person name="King N."/>
            <person name="Lang F.B.F."/>
            <person name="Roger A.J."/>
            <person name="Ruiz-Trillo I."/>
            <person name="Young S.K."/>
            <person name="Zeng Q."/>
            <person name="Gargeya S."/>
            <person name="Fitzgerald M."/>
            <person name="Haas B."/>
            <person name="Abouelleil A."/>
            <person name="Alvarado L."/>
            <person name="Arachchi H.M."/>
            <person name="Berlin A."/>
            <person name="Chapman S.B."/>
            <person name="Gearin G."/>
            <person name="Goldberg J."/>
            <person name="Griggs A."/>
            <person name="Gujja S."/>
            <person name="Hansen M."/>
            <person name="Heiman D."/>
            <person name="Howarth C."/>
            <person name="Larimer J."/>
            <person name="Lui A."/>
            <person name="MacDonald P.J.P."/>
            <person name="McCowen C."/>
            <person name="Montmayeur A."/>
            <person name="Murphy C."/>
            <person name="Neiman D."/>
            <person name="Pearson M."/>
            <person name="Priest M."/>
            <person name="Roberts A."/>
            <person name="Saif S."/>
            <person name="Shea T."/>
            <person name="Sisk P."/>
            <person name="Stolte C."/>
            <person name="Sykes S."/>
            <person name="Wortman J."/>
            <person name="Nusbaum C."/>
            <person name="Birren B."/>
        </authorList>
    </citation>
    <scope>NUCLEOTIDE SEQUENCE [LARGE SCALE GENOMIC DNA]</scope>
    <source>
        <strain evidence="4 5">ATCC 38327</strain>
    </source>
</reference>
<reference evidence="5" key="2">
    <citation type="submission" date="2009-11" db="EMBL/GenBank/DDBJ databases">
        <title>The Genome Sequence of Allomyces macrogynus strain ATCC 38327.</title>
        <authorList>
            <consortium name="The Broad Institute Genome Sequencing Platform"/>
            <person name="Russ C."/>
            <person name="Cuomo C."/>
            <person name="Shea T."/>
            <person name="Young S.K."/>
            <person name="Zeng Q."/>
            <person name="Koehrsen M."/>
            <person name="Haas B."/>
            <person name="Borodovsky M."/>
            <person name="Guigo R."/>
            <person name="Alvarado L."/>
            <person name="Berlin A."/>
            <person name="Borenstein D."/>
            <person name="Chen Z."/>
            <person name="Engels R."/>
            <person name="Freedman E."/>
            <person name="Gellesch M."/>
            <person name="Goldberg J."/>
            <person name="Griggs A."/>
            <person name="Gujja S."/>
            <person name="Heiman D."/>
            <person name="Hepburn T."/>
            <person name="Howarth C."/>
            <person name="Jen D."/>
            <person name="Larson L."/>
            <person name="Lewis B."/>
            <person name="Mehta T."/>
            <person name="Park D."/>
            <person name="Pearson M."/>
            <person name="Roberts A."/>
            <person name="Saif S."/>
            <person name="Shenoy N."/>
            <person name="Sisk P."/>
            <person name="Stolte C."/>
            <person name="Sykes S."/>
            <person name="Walk T."/>
            <person name="White J."/>
            <person name="Yandava C."/>
            <person name="Burger G."/>
            <person name="Gray M.W."/>
            <person name="Holland P.W.H."/>
            <person name="King N."/>
            <person name="Lang F.B.F."/>
            <person name="Roger A.J."/>
            <person name="Ruiz-Trillo I."/>
            <person name="Lander E."/>
            <person name="Nusbaum C."/>
        </authorList>
    </citation>
    <scope>NUCLEOTIDE SEQUENCE [LARGE SCALE GENOMIC DNA]</scope>
    <source>
        <strain evidence="5">ATCC 38327</strain>
    </source>
</reference>
<dbReference type="OrthoDB" id="5340910at2759"/>
<keyword evidence="5" id="KW-1185">Reference proteome</keyword>
<feature type="region of interest" description="Disordered" evidence="2">
    <location>
        <begin position="1"/>
        <end position="108"/>
    </location>
</feature>
<feature type="compositionally biased region" description="Low complexity" evidence="2">
    <location>
        <begin position="54"/>
        <end position="64"/>
    </location>
</feature>
<dbReference type="SUPFAM" id="SSF50044">
    <property type="entry name" value="SH3-domain"/>
    <property type="match status" value="1"/>
</dbReference>
<dbReference type="AlphaFoldDB" id="A0A0L0T4K7"/>
<dbReference type="Proteomes" id="UP000054350">
    <property type="component" value="Unassembled WGS sequence"/>
</dbReference>
<dbReference type="Gene3D" id="2.30.30.40">
    <property type="entry name" value="SH3 Domains"/>
    <property type="match status" value="1"/>
</dbReference>
<evidence type="ECO:0000259" key="3">
    <source>
        <dbReference type="Pfam" id="PF14604"/>
    </source>
</evidence>
<feature type="compositionally biased region" description="Basic and acidic residues" evidence="2">
    <location>
        <begin position="11"/>
        <end position="28"/>
    </location>
</feature>
<name>A0A0L0T4K7_ALLM3</name>
<keyword evidence="1" id="KW-0728">SH3 domain</keyword>
<dbReference type="InterPro" id="IPR001452">
    <property type="entry name" value="SH3_domain"/>
</dbReference>
<evidence type="ECO:0000313" key="4">
    <source>
        <dbReference type="EMBL" id="KNE69646.1"/>
    </source>
</evidence>
<dbReference type="VEuPathDB" id="FungiDB:AMAG_20012"/>
<evidence type="ECO:0000313" key="5">
    <source>
        <dbReference type="Proteomes" id="UP000054350"/>
    </source>
</evidence>
<protein>
    <recommendedName>
        <fullName evidence="3">SH3 domain-containing protein</fullName>
    </recommendedName>
</protein>
<dbReference type="Pfam" id="PF14604">
    <property type="entry name" value="SH3_9"/>
    <property type="match status" value="1"/>
</dbReference>